<dbReference type="EMBL" id="BAAARW010000006">
    <property type="protein sequence ID" value="GAA2409658.1"/>
    <property type="molecule type" value="Genomic_DNA"/>
</dbReference>
<dbReference type="Proteomes" id="UP001501231">
    <property type="component" value="Unassembled WGS sequence"/>
</dbReference>
<gene>
    <name evidence="2" type="ORF">GCM10010191_17880</name>
</gene>
<dbReference type="PANTHER" id="PTHR43664:SF1">
    <property type="entry name" value="BETA-METHYLMALYL-COA DEHYDRATASE"/>
    <property type="match status" value="1"/>
</dbReference>
<protein>
    <submittedName>
        <fullName evidence="2">MaoC family dehydratase N-terminal domain-containing protein</fullName>
    </submittedName>
</protein>
<evidence type="ECO:0000259" key="1">
    <source>
        <dbReference type="Pfam" id="PF13452"/>
    </source>
</evidence>
<organism evidence="2 3">
    <name type="scientific">Actinomadura vinacea</name>
    <dbReference type="NCBI Taxonomy" id="115336"/>
    <lineage>
        <taxon>Bacteria</taxon>
        <taxon>Bacillati</taxon>
        <taxon>Actinomycetota</taxon>
        <taxon>Actinomycetes</taxon>
        <taxon>Streptosporangiales</taxon>
        <taxon>Thermomonosporaceae</taxon>
        <taxon>Actinomadura</taxon>
    </lineage>
</organism>
<dbReference type="InterPro" id="IPR039569">
    <property type="entry name" value="FAS1-like_DH_region"/>
</dbReference>
<feature type="domain" description="FAS1-like dehydratase" evidence="1">
    <location>
        <begin position="25"/>
        <end position="148"/>
    </location>
</feature>
<reference evidence="3" key="1">
    <citation type="journal article" date="2019" name="Int. J. Syst. Evol. Microbiol.">
        <title>The Global Catalogue of Microorganisms (GCM) 10K type strain sequencing project: providing services to taxonomists for standard genome sequencing and annotation.</title>
        <authorList>
            <consortium name="The Broad Institute Genomics Platform"/>
            <consortium name="The Broad Institute Genome Sequencing Center for Infectious Disease"/>
            <person name="Wu L."/>
            <person name="Ma J."/>
        </authorList>
    </citation>
    <scope>NUCLEOTIDE SEQUENCE [LARGE SCALE GENOMIC DNA]</scope>
    <source>
        <strain evidence="3">JCM 3325</strain>
    </source>
</reference>
<name>A0ABP5VQX2_9ACTN</name>
<proteinExistence type="predicted"/>
<evidence type="ECO:0000313" key="3">
    <source>
        <dbReference type="Proteomes" id="UP001501231"/>
    </source>
</evidence>
<dbReference type="Gene3D" id="3.10.129.10">
    <property type="entry name" value="Hotdog Thioesterase"/>
    <property type="match status" value="1"/>
</dbReference>
<evidence type="ECO:0000313" key="2">
    <source>
        <dbReference type="EMBL" id="GAA2409658.1"/>
    </source>
</evidence>
<dbReference type="PANTHER" id="PTHR43664">
    <property type="entry name" value="MONOAMINE OXIDASE-RELATED"/>
    <property type="match status" value="1"/>
</dbReference>
<dbReference type="InterPro" id="IPR052342">
    <property type="entry name" value="MCH/BMMD"/>
</dbReference>
<dbReference type="RefSeq" id="WP_344588162.1">
    <property type="nucleotide sequence ID" value="NZ_BAAARW010000006.1"/>
</dbReference>
<accession>A0ABP5VQX2</accession>
<dbReference type="SUPFAM" id="SSF54637">
    <property type="entry name" value="Thioesterase/thiol ester dehydrase-isomerase"/>
    <property type="match status" value="1"/>
</dbReference>
<keyword evidence="3" id="KW-1185">Reference proteome</keyword>
<comment type="caution">
    <text evidence="2">The sequence shown here is derived from an EMBL/GenBank/DDBJ whole genome shotgun (WGS) entry which is preliminary data.</text>
</comment>
<dbReference type="InterPro" id="IPR029069">
    <property type="entry name" value="HotDog_dom_sf"/>
</dbReference>
<dbReference type="Pfam" id="PF13452">
    <property type="entry name" value="FAS1_DH_region"/>
    <property type="match status" value="1"/>
</dbReference>
<sequence length="166" mass="18069">MTETAGGSAVQPLVRGMTWEDMKEGAVFRTAYRTVTETDLMGLVHLGGFNEPLFYDARHAAEGGYTGRLIPGALVYVLAEGLILQTNILHGTGLAFLHMEFSVKRPTYVGDTLHVVVETTGSRPSSKPGRGVVSTRCGVINQRGEEVAVFTPVRLIRGRDFDETRS</sequence>